<dbReference type="RefSeq" id="WP_274291371.1">
    <property type="nucleotide sequence ID" value="NZ_CP117989.1"/>
</dbReference>
<evidence type="ECO:0000313" key="2">
    <source>
        <dbReference type="Proteomes" id="UP001219537"/>
    </source>
</evidence>
<dbReference type="Proteomes" id="UP001219537">
    <property type="component" value="Chromosome 2"/>
</dbReference>
<organism evidence="1 2">
    <name type="scientific">Vibrio campbellii</name>
    <dbReference type="NCBI Taxonomy" id="680"/>
    <lineage>
        <taxon>Bacteria</taxon>
        <taxon>Pseudomonadati</taxon>
        <taxon>Pseudomonadota</taxon>
        <taxon>Gammaproteobacteria</taxon>
        <taxon>Vibrionales</taxon>
        <taxon>Vibrionaceae</taxon>
        <taxon>Vibrio</taxon>
    </lineage>
</organism>
<proteinExistence type="predicted"/>
<reference evidence="1" key="1">
    <citation type="submission" date="2023-02" db="EMBL/GenBank/DDBJ databases">
        <title>Isolation, identification, and genome analysis of Vibrio campbellii in the Penaeus vannamei larvae stage.</title>
        <authorList>
            <person name="Huang T."/>
            <person name="Zhang B."/>
        </authorList>
    </citation>
    <scope>NUCLEOTIDE SEQUENCE</scope>
    <source>
        <strain evidence="1">20220413_1</strain>
    </source>
</reference>
<evidence type="ECO:0000313" key="1">
    <source>
        <dbReference type="EMBL" id="WDG10210.1"/>
    </source>
</evidence>
<dbReference type="AlphaFoldDB" id="A0AAQ2Y2U4"/>
<sequence length="83" mass="9437">MNINFYKLDDDLQDEWDITLSEPLLVMEKAESKDIPSVGDFMMIPAGTFLYKVNKIIRKVDDATKGHFTTSEIDVVLTPTVID</sequence>
<gene>
    <name evidence="1" type="ORF">PUN50_22815</name>
</gene>
<dbReference type="EMBL" id="CP117989">
    <property type="protein sequence ID" value="WDG10210.1"/>
    <property type="molecule type" value="Genomic_DNA"/>
</dbReference>
<accession>A0AAQ2Y2U4</accession>
<name>A0AAQ2Y2U4_9VIBR</name>
<protein>
    <submittedName>
        <fullName evidence="1">Uncharacterized protein</fullName>
    </submittedName>
</protein>